<dbReference type="EMBL" id="JAODUP010000975">
    <property type="protein sequence ID" value="KAK2142292.1"/>
    <property type="molecule type" value="Genomic_DNA"/>
</dbReference>
<dbReference type="GO" id="GO:0048332">
    <property type="term" value="P:mesoderm morphogenesis"/>
    <property type="evidence" value="ECO:0007669"/>
    <property type="project" value="TreeGrafter"/>
</dbReference>
<evidence type="ECO:0000313" key="1">
    <source>
        <dbReference type="EMBL" id="KAK2142292.1"/>
    </source>
</evidence>
<sequence>MKQNTLSLKAHQSFSCPRTKIIRRRCSPPPHHCQYKATKWSRCNPEKGIERQLLLLKRFQPRSCPRIKIVDRRCFRIPKQKLAKLHRHCHYRSRNGHWSRCNRRTGKKHKVLYLKRHQSRHCPGRKVIWEKCKKVPKQKLAKLQRQCHYRSRRGHWSRCNRRTGKRRKILYLKRHQSRHCPGRKVIWRRCNKVPKQKLAKRQRHCHYRTRNGHWSRCNRRTGKKRKVLFLKPHQSKHCPGRKVIWRRCRKRRKVIWRRCRKSRKLARRRPHCQYSSPVPYWSRCHTKTGKESKLLFLKSHQPKDCPRRKVIWRNCAKHPRYKTTSSRLHCEYQVLAAPWSRCNRRTWIKKKTALLKLHQPWGCPIRKVFKKSCRKHPRHKTTASRLHCHYQVNAARWSRCNGRTGIKKKTVVLKPHQPWRCPRRKIIKKKCRRGW</sequence>
<dbReference type="AlphaFoldDB" id="A0AAD9IX94"/>
<dbReference type="GO" id="GO:0008201">
    <property type="term" value="F:heparin binding"/>
    <property type="evidence" value="ECO:0007669"/>
    <property type="project" value="TreeGrafter"/>
</dbReference>
<gene>
    <name evidence="1" type="ORF">LSH36_975g00002</name>
</gene>
<organism evidence="1 2">
    <name type="scientific">Paralvinella palmiformis</name>
    <dbReference type="NCBI Taxonomy" id="53620"/>
    <lineage>
        <taxon>Eukaryota</taxon>
        <taxon>Metazoa</taxon>
        <taxon>Spiralia</taxon>
        <taxon>Lophotrochozoa</taxon>
        <taxon>Annelida</taxon>
        <taxon>Polychaeta</taxon>
        <taxon>Sedentaria</taxon>
        <taxon>Canalipalpata</taxon>
        <taxon>Terebellida</taxon>
        <taxon>Terebelliformia</taxon>
        <taxon>Alvinellidae</taxon>
        <taxon>Paralvinella</taxon>
    </lineage>
</organism>
<protein>
    <submittedName>
        <fullName evidence="1">Uncharacterized protein</fullName>
    </submittedName>
</protein>
<proteinExistence type="predicted"/>
<reference evidence="1" key="1">
    <citation type="journal article" date="2023" name="Mol. Biol. Evol.">
        <title>Third-Generation Sequencing Reveals the Adaptive Role of the Epigenome in Three Deep-Sea Polychaetes.</title>
        <authorList>
            <person name="Perez M."/>
            <person name="Aroh O."/>
            <person name="Sun Y."/>
            <person name="Lan Y."/>
            <person name="Juniper S.K."/>
            <person name="Young C.R."/>
            <person name="Angers B."/>
            <person name="Qian P.Y."/>
        </authorList>
    </citation>
    <scope>NUCLEOTIDE SEQUENCE</scope>
    <source>
        <strain evidence="1">P08H-3</strain>
    </source>
</reference>
<dbReference type="GO" id="GO:0005576">
    <property type="term" value="C:extracellular region"/>
    <property type="evidence" value="ECO:0007669"/>
    <property type="project" value="TreeGrafter"/>
</dbReference>
<comment type="caution">
    <text evidence="1">The sequence shown here is derived from an EMBL/GenBank/DDBJ whole genome shotgun (WGS) entry which is preliminary data.</text>
</comment>
<keyword evidence="2" id="KW-1185">Reference proteome</keyword>
<dbReference type="InterPro" id="IPR038130">
    <property type="entry name" value="PTN/MK_C_dom_sf"/>
</dbReference>
<dbReference type="PANTHER" id="PTHR21050">
    <property type="entry name" value="MIDKINE AND PLEIOTROPHIN 1, ISOFORM A-RELATED"/>
    <property type="match status" value="1"/>
</dbReference>
<evidence type="ECO:0000313" key="2">
    <source>
        <dbReference type="Proteomes" id="UP001208570"/>
    </source>
</evidence>
<name>A0AAD9IX94_9ANNE</name>
<dbReference type="Gene3D" id="2.30.90.10">
    <property type="entry name" value="Heparin-binding Growth Factor, Midkine, Chain A- C-terminal Domain"/>
    <property type="match status" value="1"/>
</dbReference>
<dbReference type="Proteomes" id="UP001208570">
    <property type="component" value="Unassembled WGS sequence"/>
</dbReference>
<accession>A0AAD9IX94</accession>
<dbReference type="PANTHER" id="PTHR21050:SF1">
    <property type="entry name" value="MIDKINE AND PLEIOTROPHIN 1, ISOFORM A-RELATED"/>
    <property type="match status" value="1"/>
</dbReference>